<sequence>MKNIEAIQEWFKLQCNGDWEHEYGVKIQTINNPGWNVHIDLSDTVLDGFKIDENLDNGDRDWFFIQSDGKVFSGSGDSNKLNTILDKFVTFALDNIGKSDCVYTVYARINLPSNVEVFRPLEAKMIDLSSFEIVSIPDVNFKDLKVLNIDDFEKLDFTKLNLDINFNISDNVKCDLIYFYDHPSLIIL</sequence>
<dbReference type="STRING" id="311334.SAMN05421846_1053"/>
<evidence type="ECO:0000313" key="1">
    <source>
        <dbReference type="EMBL" id="SDI19760.1"/>
    </source>
</evidence>
<dbReference type="RefSeq" id="WP_089857190.1">
    <property type="nucleotide sequence ID" value="NZ_FNDW01000005.1"/>
</dbReference>
<dbReference type="OrthoDB" id="3533713at2"/>
<keyword evidence="2" id="KW-1185">Reference proteome</keyword>
<dbReference type="EMBL" id="FNDW01000005">
    <property type="protein sequence ID" value="SDI19760.1"/>
    <property type="molecule type" value="Genomic_DNA"/>
</dbReference>
<evidence type="ECO:0000313" key="2">
    <source>
        <dbReference type="Proteomes" id="UP000198869"/>
    </source>
</evidence>
<name>A0A1G8IMM1_9FLAO</name>
<gene>
    <name evidence="1" type="ORF">SAMN05421846_1053</name>
</gene>
<dbReference type="Proteomes" id="UP000198869">
    <property type="component" value="Unassembled WGS sequence"/>
</dbReference>
<dbReference type="AlphaFoldDB" id="A0A1G8IMM1"/>
<dbReference type="Pfam" id="PF15580">
    <property type="entry name" value="Imm53"/>
    <property type="match status" value="1"/>
</dbReference>
<reference evidence="2" key="1">
    <citation type="submission" date="2016-10" db="EMBL/GenBank/DDBJ databases">
        <authorList>
            <person name="Varghese N."/>
            <person name="Submissions S."/>
        </authorList>
    </citation>
    <scope>NUCLEOTIDE SEQUENCE [LARGE SCALE GENOMIC DNA]</scope>
    <source>
        <strain evidence="2">DSM 17071</strain>
    </source>
</reference>
<dbReference type="InterPro" id="IPR028228">
    <property type="entry name" value="Imm53"/>
</dbReference>
<protein>
    <submittedName>
        <fullName evidence="1">Immunity protein 53</fullName>
    </submittedName>
</protein>
<accession>A0A1G8IMM1</accession>
<proteinExistence type="predicted"/>
<organism evidence="1 2">
    <name type="scientific">Chryseobacterium taeanense</name>
    <dbReference type="NCBI Taxonomy" id="311334"/>
    <lineage>
        <taxon>Bacteria</taxon>
        <taxon>Pseudomonadati</taxon>
        <taxon>Bacteroidota</taxon>
        <taxon>Flavobacteriia</taxon>
        <taxon>Flavobacteriales</taxon>
        <taxon>Weeksellaceae</taxon>
        <taxon>Chryseobacterium group</taxon>
        <taxon>Chryseobacterium</taxon>
    </lineage>
</organism>